<organism evidence="1 2">
    <name type="scientific">Ustilago trichophora</name>
    <dbReference type="NCBI Taxonomy" id="86804"/>
    <lineage>
        <taxon>Eukaryota</taxon>
        <taxon>Fungi</taxon>
        <taxon>Dikarya</taxon>
        <taxon>Basidiomycota</taxon>
        <taxon>Ustilaginomycotina</taxon>
        <taxon>Ustilaginomycetes</taxon>
        <taxon>Ustilaginales</taxon>
        <taxon>Ustilaginaceae</taxon>
        <taxon>Ustilago</taxon>
    </lineage>
</organism>
<gene>
    <name evidence="1" type="ORF">UTRI_04579</name>
</gene>
<dbReference type="EMBL" id="OOIN01000024">
    <property type="protein sequence ID" value="SPO28701.1"/>
    <property type="molecule type" value="Genomic_DNA"/>
</dbReference>
<evidence type="ECO:0000313" key="1">
    <source>
        <dbReference type="EMBL" id="SPO28701.1"/>
    </source>
</evidence>
<dbReference type="Proteomes" id="UP000324022">
    <property type="component" value="Unassembled WGS sequence"/>
</dbReference>
<name>A0A5C3EGX2_9BASI</name>
<evidence type="ECO:0000313" key="2">
    <source>
        <dbReference type="Proteomes" id="UP000324022"/>
    </source>
</evidence>
<sequence length="118" mass="12491">MAELYGQTKTDASEVENVVNPDESGVVIVAADVVVVGSDTSATLRPEQRSSGDSILAALTREDEMKEWSDELADDAADEKAAAAASMKGGSCDVDDSEMMHAKCSGGKRWLRLLARQA</sequence>
<keyword evidence="2" id="KW-1185">Reference proteome</keyword>
<dbReference type="AlphaFoldDB" id="A0A5C3EGX2"/>
<accession>A0A5C3EGX2</accession>
<proteinExistence type="predicted"/>
<reference evidence="1 2" key="1">
    <citation type="submission" date="2018-03" db="EMBL/GenBank/DDBJ databases">
        <authorList>
            <person name="Guldener U."/>
        </authorList>
    </citation>
    <scope>NUCLEOTIDE SEQUENCE [LARGE SCALE GENOMIC DNA]</scope>
    <source>
        <strain evidence="1 2">NBRC100155</strain>
    </source>
</reference>
<protein>
    <submittedName>
        <fullName evidence="1">Uncharacterized protein</fullName>
    </submittedName>
</protein>